<keyword evidence="2 3" id="KW-0378">Hydrolase</keyword>
<name>A0ABX1D9M8_9FLAO</name>
<dbReference type="GO" id="GO:0016787">
    <property type="term" value="F:hydrolase activity"/>
    <property type="evidence" value="ECO:0007669"/>
    <property type="project" value="UniProtKB-KW"/>
</dbReference>
<comment type="caution">
    <text evidence="3">The sequence shown here is derived from an EMBL/GenBank/DDBJ whole genome shotgun (WGS) entry which is preliminary data.</text>
</comment>
<dbReference type="EMBL" id="JAAVJS010000002">
    <property type="protein sequence ID" value="NJX14314.1"/>
    <property type="molecule type" value="Genomic_DNA"/>
</dbReference>
<gene>
    <name evidence="3" type="ORF">HC176_02285</name>
</gene>
<dbReference type="Proteomes" id="UP000760545">
    <property type="component" value="Unassembled WGS sequence"/>
</dbReference>
<organism evidence="3 4">
    <name type="scientific">Tamlana crocina</name>
    <dbReference type="NCBI Taxonomy" id="393006"/>
    <lineage>
        <taxon>Bacteria</taxon>
        <taxon>Pseudomonadati</taxon>
        <taxon>Bacteroidota</taxon>
        <taxon>Flavobacteriia</taxon>
        <taxon>Flavobacteriales</taxon>
        <taxon>Flavobacteriaceae</taxon>
        <taxon>Tamlana</taxon>
    </lineage>
</organism>
<dbReference type="PANTHER" id="PTHR43817:SF1">
    <property type="entry name" value="HYDROLASE, FAMILY 43, PUTATIVE (AFU_ORTHOLOGUE AFUA_3G01660)-RELATED"/>
    <property type="match status" value="1"/>
</dbReference>
<keyword evidence="1" id="KW-0732">Signal</keyword>
<dbReference type="NCBIfam" id="NF045579">
    <property type="entry name" value="rhamnoside_JR"/>
    <property type="match status" value="1"/>
</dbReference>
<dbReference type="Gene3D" id="2.60.120.260">
    <property type="entry name" value="Galactose-binding domain-like"/>
    <property type="match status" value="2"/>
</dbReference>
<dbReference type="SUPFAM" id="SSF49785">
    <property type="entry name" value="Galactose-binding domain-like"/>
    <property type="match status" value="2"/>
</dbReference>
<evidence type="ECO:0000313" key="3">
    <source>
        <dbReference type="EMBL" id="NJX14314.1"/>
    </source>
</evidence>
<dbReference type="RefSeq" id="WP_167916558.1">
    <property type="nucleotide sequence ID" value="NZ_JAAVJS010000002.1"/>
</dbReference>
<evidence type="ECO:0000256" key="2">
    <source>
        <dbReference type="ARBA" id="ARBA00022801"/>
    </source>
</evidence>
<dbReference type="InterPro" id="IPR008979">
    <property type="entry name" value="Galactose-bd-like_sf"/>
</dbReference>
<proteinExistence type="predicted"/>
<evidence type="ECO:0000256" key="1">
    <source>
        <dbReference type="ARBA" id="ARBA00022729"/>
    </source>
</evidence>
<keyword evidence="4" id="KW-1185">Reference proteome</keyword>
<dbReference type="Pfam" id="PF17132">
    <property type="entry name" value="Glyco_hydro_106"/>
    <property type="match status" value="1"/>
</dbReference>
<sequence length="1095" mass="123980">MKYKLNLVLIICWFVFGVTLSFAQENKLNDLEQNFKNPPASVKPRTWMHAIDGNMSKEGLTKDLEAMQRVGIGGVLLFNIDQKIPDGKIKYGSPEHHEMLKHAAAECERLGLSFGVHNCDGWSSSGGPWITPEQSMKMLVWSELQVQGGQLNVKLPQPTKREDYYKDVAVLAYPSLPSELDDASNKPIITSSELNVKTDGLVDKLLDGRLVFPKKKNALPWLQYEYPEEKTIQSILIVCNQRDPIATLQVSNDGINFTAVRELYTVRTGKREWTINDSFEAVTSKYFRITFDQTMSLQEARLSNTQSIHNVMGRISMGRTEDSNLTPIGQPEKSMVIDKGSIINLTSHLKPDGSLQAKLPKGDWTIMRFGYTSTGAFNNPASDVGRGLECDKFSKPAFKTHYDAFVKKVIENTKKIAPNAMQYAEIDSYEMGGQNWTDNYENLFQKKYGYNLIDVLPLYAGRFVESHEVSDAILWDVRQFNCHLMAENYFGYFAELCKQDGIKSYIEPYGFGPLNDLDVGAKADINMGEFWMGREMTMVQSAVSASHIYGKNVTSAESFTSNPQINWKGHPALAKTSGDLAWVYGINEFMFHRFTHQANPNVAPGMTMGRWGFHFDRVQPWWDNAGQAWFTYMMRGQYLLRQGVPVSDFLVFIGDGSPNSVYLRKDFEPAIPVGTNFDCTNGDVLFNRIKIKNKTLVLPEGTTYKSLVLKNSKKLSLSSLKRIYEIAKAGVPVIGELPEQVAGYLNTTEEKAEFSKTVAALKALPNVYEGFAWKKMMNKEKIVSDFTVEGRDDIPFIHRKEEKMDMYFFFNPDDSRQLFECNFNVDGKIPELWNLMNGEIIKTAQFKHQDGKTKVWVHLEAEESVFVVFKEASVGVPTITDIDKISSASYVLTSTNALQEEKSAETIDLTFKDEWNVTFPNLNSEVKSFKFPELIDLSKHDVEDIKYYSGTAVYENEFIISRKQRIKNTMYILDLGEVAIAGKVTVNGTDLGVVWKAPFEIDITSVLKKGINTIKVEVSNQWTNRLIGDEQYPNETGFDRKAEVMPEWFLNNEPAPLEKRSTFTITNFYGRDKTLLSAGLIGPIAIKTTKKTIIK</sequence>
<accession>A0ABX1D9M8</accession>
<dbReference type="PANTHER" id="PTHR43817">
    <property type="entry name" value="GLYCOSYL HYDROLASE"/>
    <property type="match status" value="1"/>
</dbReference>
<evidence type="ECO:0000313" key="4">
    <source>
        <dbReference type="Proteomes" id="UP000760545"/>
    </source>
</evidence>
<reference evidence="3 4" key="1">
    <citation type="submission" date="2020-03" db="EMBL/GenBank/DDBJ databases">
        <title>Tamlana sp. nov, isolated from XXX.</title>
        <authorList>
            <person name="Cao W.R."/>
        </authorList>
    </citation>
    <scope>NUCLEOTIDE SEQUENCE [LARGE SCALE GENOMIC DNA]</scope>
    <source>
        <strain evidence="3 4">HST1-43</strain>
    </source>
</reference>
<protein>
    <submittedName>
        <fullName evidence="3">Glycoside hydrolase</fullName>
    </submittedName>
</protein>